<dbReference type="OrthoDB" id="147639at2"/>
<dbReference type="GO" id="GO:0055085">
    <property type="term" value="P:transmembrane transport"/>
    <property type="evidence" value="ECO:0007669"/>
    <property type="project" value="InterPro"/>
</dbReference>
<keyword evidence="6 7" id="KW-0472">Membrane</keyword>
<keyword evidence="2 7" id="KW-0813">Transport</keyword>
<feature type="transmembrane region" description="Helical" evidence="7">
    <location>
        <begin position="234"/>
        <end position="253"/>
    </location>
</feature>
<dbReference type="Proteomes" id="UP000199258">
    <property type="component" value="Unassembled WGS sequence"/>
</dbReference>
<evidence type="ECO:0000256" key="4">
    <source>
        <dbReference type="ARBA" id="ARBA00022692"/>
    </source>
</evidence>
<comment type="subcellular location">
    <subcellularLocation>
        <location evidence="1 7">Cell membrane</location>
        <topology evidence="1 7">Multi-pass membrane protein</topology>
    </subcellularLocation>
</comment>
<dbReference type="SUPFAM" id="SSF161098">
    <property type="entry name" value="MetI-like"/>
    <property type="match status" value="1"/>
</dbReference>
<evidence type="ECO:0000256" key="6">
    <source>
        <dbReference type="ARBA" id="ARBA00023136"/>
    </source>
</evidence>
<keyword evidence="10" id="KW-1185">Reference proteome</keyword>
<dbReference type="GO" id="GO:0005886">
    <property type="term" value="C:plasma membrane"/>
    <property type="evidence" value="ECO:0007669"/>
    <property type="project" value="UniProtKB-SubCell"/>
</dbReference>
<keyword evidence="3" id="KW-1003">Cell membrane</keyword>
<keyword evidence="5 7" id="KW-1133">Transmembrane helix</keyword>
<feature type="transmembrane region" description="Helical" evidence="7">
    <location>
        <begin position="434"/>
        <end position="460"/>
    </location>
</feature>
<name>A0A1G8C3I8_9MICC</name>
<dbReference type="STRING" id="335973.SAMN04488693_101144"/>
<proteinExistence type="inferred from homology"/>
<sequence length="513" mass="55994">MLTYIVRRLIAAVLILFGASFLVYILTAYSGDPLADLRQSNAPNREQLIQQRIDLLDLDVPPILRYFSWLSGAIRCVVPFALTCDLGNSVTGIEVTQLLGRAMGQTIMLVTAATILAIVIGITLGIVTALRQYSGLDYGVTFMAFLFFSLPVFWVAVLLKEFGAIGFNNFLSDPDISFFTMMTCGLLSAFLFYLSTAGALKHRLMWAAIGFAFAFALTWFLDFTGWFLTPGFGPIVVALLSVGIAYGVTLLTAGLKNRKALYSALAVVGIGMIAYFAVQPLLDRATLLMVVLLGIATVLIGLAVGYFMGGYDKRQNMNAAGLTAFLMGFLILLDRFMQAWPAYFNNNRVNGRPIATIGASTPNLSGDFWVRGLDTYTHLLLPTIALMLISLAGYSRYSRASMLEIMNQDYIRTARAKGLGERTVVMRHAFRNALIPLATLVAFDIGALIGGAIITEQVFAFSGMGQLFVQALQRQDLNPVMGVFLITGIVALVFNLVADLVYSVLDPRVRVKA</sequence>
<accession>A0A1G8C3I8</accession>
<feature type="transmembrane region" description="Helical" evidence="7">
    <location>
        <begin position="375"/>
        <end position="394"/>
    </location>
</feature>
<dbReference type="PROSITE" id="PS50928">
    <property type="entry name" value="ABC_TM1"/>
    <property type="match status" value="1"/>
</dbReference>
<dbReference type="InterPro" id="IPR000515">
    <property type="entry name" value="MetI-like"/>
</dbReference>
<reference evidence="9 10" key="1">
    <citation type="submission" date="2016-10" db="EMBL/GenBank/DDBJ databases">
        <authorList>
            <person name="de Groot N.N."/>
        </authorList>
    </citation>
    <scope>NUCLEOTIDE SEQUENCE [LARGE SCALE GENOMIC DNA]</scope>
    <source>
        <strain evidence="9 10">NP_1H</strain>
    </source>
</reference>
<dbReference type="Pfam" id="PF00528">
    <property type="entry name" value="BPD_transp_1"/>
    <property type="match status" value="1"/>
</dbReference>
<dbReference type="Gene3D" id="1.10.3720.10">
    <property type="entry name" value="MetI-like"/>
    <property type="match status" value="1"/>
</dbReference>
<dbReference type="AlphaFoldDB" id="A0A1G8C3I8"/>
<comment type="similarity">
    <text evidence="7">Belongs to the binding-protein-dependent transport system permease family.</text>
</comment>
<feature type="transmembrane region" description="Helical" evidence="7">
    <location>
        <begin position="260"/>
        <end position="278"/>
    </location>
</feature>
<feature type="transmembrane region" description="Helical" evidence="7">
    <location>
        <begin position="480"/>
        <end position="505"/>
    </location>
</feature>
<dbReference type="EMBL" id="FNDT01000001">
    <property type="protein sequence ID" value="SDH40057.1"/>
    <property type="molecule type" value="Genomic_DNA"/>
</dbReference>
<feature type="transmembrane region" description="Helical" evidence="7">
    <location>
        <begin position="9"/>
        <end position="29"/>
    </location>
</feature>
<gene>
    <name evidence="9" type="ORF">SAMN04488693_101144</name>
</gene>
<evidence type="ECO:0000313" key="9">
    <source>
        <dbReference type="EMBL" id="SDH40057.1"/>
    </source>
</evidence>
<evidence type="ECO:0000256" key="2">
    <source>
        <dbReference type="ARBA" id="ARBA00022448"/>
    </source>
</evidence>
<evidence type="ECO:0000256" key="5">
    <source>
        <dbReference type="ARBA" id="ARBA00022989"/>
    </source>
</evidence>
<feature type="domain" description="ABC transmembrane type-1" evidence="8">
    <location>
        <begin position="103"/>
        <end position="502"/>
    </location>
</feature>
<keyword evidence="4 7" id="KW-0812">Transmembrane</keyword>
<dbReference type="PANTHER" id="PTHR30465:SF0">
    <property type="entry name" value="OLIGOPEPTIDE TRANSPORT SYSTEM PERMEASE PROTEIN APPB"/>
    <property type="match status" value="1"/>
</dbReference>
<dbReference type="CDD" id="cd06261">
    <property type="entry name" value="TM_PBP2"/>
    <property type="match status" value="1"/>
</dbReference>
<dbReference type="InterPro" id="IPR035906">
    <property type="entry name" value="MetI-like_sf"/>
</dbReference>
<protein>
    <submittedName>
        <fullName evidence="9">Peptide/nickel transport system permease protein</fullName>
    </submittedName>
</protein>
<feature type="transmembrane region" description="Helical" evidence="7">
    <location>
        <begin position="107"/>
        <end position="129"/>
    </location>
</feature>
<evidence type="ECO:0000259" key="8">
    <source>
        <dbReference type="PROSITE" id="PS50928"/>
    </source>
</evidence>
<evidence type="ECO:0000256" key="3">
    <source>
        <dbReference type="ARBA" id="ARBA00022475"/>
    </source>
</evidence>
<dbReference type="PANTHER" id="PTHR30465">
    <property type="entry name" value="INNER MEMBRANE ABC TRANSPORTER"/>
    <property type="match status" value="1"/>
</dbReference>
<feature type="transmembrane region" description="Helical" evidence="7">
    <location>
        <begin position="176"/>
        <end position="194"/>
    </location>
</feature>
<evidence type="ECO:0000256" key="1">
    <source>
        <dbReference type="ARBA" id="ARBA00004651"/>
    </source>
</evidence>
<organism evidence="9 10">
    <name type="scientific">Arthrobacter subterraneus</name>
    <dbReference type="NCBI Taxonomy" id="335973"/>
    <lineage>
        <taxon>Bacteria</taxon>
        <taxon>Bacillati</taxon>
        <taxon>Actinomycetota</taxon>
        <taxon>Actinomycetes</taxon>
        <taxon>Micrococcales</taxon>
        <taxon>Micrococcaceae</taxon>
        <taxon>Arthrobacter</taxon>
    </lineage>
</organism>
<feature type="transmembrane region" description="Helical" evidence="7">
    <location>
        <begin position="136"/>
        <end position="156"/>
    </location>
</feature>
<evidence type="ECO:0000256" key="7">
    <source>
        <dbReference type="RuleBase" id="RU363032"/>
    </source>
</evidence>
<dbReference type="RefSeq" id="WP_090584145.1">
    <property type="nucleotide sequence ID" value="NZ_FNDT01000001.1"/>
</dbReference>
<feature type="transmembrane region" description="Helical" evidence="7">
    <location>
        <begin position="206"/>
        <end position="228"/>
    </location>
</feature>
<feature type="transmembrane region" description="Helical" evidence="7">
    <location>
        <begin position="319"/>
        <end position="337"/>
    </location>
</feature>
<evidence type="ECO:0000313" key="10">
    <source>
        <dbReference type="Proteomes" id="UP000199258"/>
    </source>
</evidence>
<feature type="transmembrane region" description="Helical" evidence="7">
    <location>
        <begin position="284"/>
        <end position="307"/>
    </location>
</feature>